<keyword evidence="5" id="KW-0233">DNA recombination</keyword>
<dbReference type="PANTHER" id="PTHR35604">
    <property type="entry name" value="TRANSPOSASE INSH FOR INSERTION SEQUENCE ELEMENT IS5A-RELATED"/>
    <property type="match status" value="1"/>
</dbReference>
<proteinExistence type="inferred from homology"/>
<comment type="similarity">
    <text evidence="2">Belongs to the transposase 11 family.</text>
</comment>
<evidence type="ECO:0000313" key="9">
    <source>
        <dbReference type="Proteomes" id="UP000229708"/>
    </source>
</evidence>
<accession>A0A2M7LMQ3</accession>
<evidence type="ECO:0008006" key="10">
    <source>
        <dbReference type="Google" id="ProtNLM"/>
    </source>
</evidence>
<dbReference type="Pfam" id="PF05598">
    <property type="entry name" value="DUF772"/>
    <property type="match status" value="1"/>
</dbReference>
<organism evidence="8 9">
    <name type="scientific">Candidatus Roizmanbacteria bacterium CG_4_10_14_3_um_filter_33_21</name>
    <dbReference type="NCBI Taxonomy" id="1974830"/>
    <lineage>
        <taxon>Bacteria</taxon>
        <taxon>Candidatus Roizmaniibacteriota</taxon>
    </lineage>
</organism>
<feature type="domain" description="Transposase InsH N-terminal" evidence="7">
    <location>
        <begin position="26"/>
        <end position="114"/>
    </location>
</feature>
<dbReference type="InterPro" id="IPR047959">
    <property type="entry name" value="Transpos_IS5"/>
</dbReference>
<evidence type="ECO:0000256" key="2">
    <source>
        <dbReference type="ARBA" id="ARBA00010075"/>
    </source>
</evidence>
<keyword evidence="4" id="KW-0238">DNA-binding</keyword>
<feature type="domain" description="Transposase IS4-like" evidence="6">
    <location>
        <begin position="179"/>
        <end position="331"/>
    </location>
</feature>
<evidence type="ECO:0000256" key="5">
    <source>
        <dbReference type="ARBA" id="ARBA00023172"/>
    </source>
</evidence>
<evidence type="ECO:0000313" key="8">
    <source>
        <dbReference type="EMBL" id="PIX69339.1"/>
    </source>
</evidence>
<dbReference type="GO" id="GO:0004803">
    <property type="term" value="F:transposase activity"/>
    <property type="evidence" value="ECO:0007669"/>
    <property type="project" value="InterPro"/>
</dbReference>
<gene>
    <name evidence="8" type="ORF">COZ39_05390</name>
</gene>
<evidence type="ECO:0000256" key="4">
    <source>
        <dbReference type="ARBA" id="ARBA00023125"/>
    </source>
</evidence>
<evidence type="ECO:0000259" key="7">
    <source>
        <dbReference type="Pfam" id="PF05598"/>
    </source>
</evidence>
<reference evidence="9" key="1">
    <citation type="submission" date="2017-09" db="EMBL/GenBank/DDBJ databases">
        <title>Depth-based differentiation of microbial function through sediment-hosted aquifers and enrichment of novel symbionts in the deep terrestrial subsurface.</title>
        <authorList>
            <person name="Probst A.J."/>
            <person name="Ladd B."/>
            <person name="Jarett J.K."/>
            <person name="Geller-Mcgrath D.E."/>
            <person name="Sieber C.M.K."/>
            <person name="Emerson J.B."/>
            <person name="Anantharaman K."/>
            <person name="Thomas B.C."/>
            <person name="Malmstrom R."/>
            <person name="Stieglmeier M."/>
            <person name="Klingl A."/>
            <person name="Woyke T."/>
            <person name="Ryan C.M."/>
            <person name="Banfield J.F."/>
        </authorList>
    </citation>
    <scope>NUCLEOTIDE SEQUENCE [LARGE SCALE GENOMIC DNA]</scope>
</reference>
<keyword evidence="3" id="KW-0815">Transposition</keyword>
<evidence type="ECO:0000256" key="3">
    <source>
        <dbReference type="ARBA" id="ARBA00022578"/>
    </source>
</evidence>
<dbReference type="Proteomes" id="UP000229708">
    <property type="component" value="Unassembled WGS sequence"/>
</dbReference>
<dbReference type="InterPro" id="IPR008490">
    <property type="entry name" value="Transposase_InsH_N"/>
</dbReference>
<name>A0A2M7LMQ3_9BACT</name>
<dbReference type="PANTHER" id="PTHR35604:SF2">
    <property type="entry name" value="TRANSPOSASE INSH FOR INSERTION SEQUENCE ELEMENT IS5A-RELATED"/>
    <property type="match status" value="1"/>
</dbReference>
<dbReference type="GO" id="GO:0006313">
    <property type="term" value="P:DNA transposition"/>
    <property type="evidence" value="ECO:0007669"/>
    <property type="project" value="InterPro"/>
</dbReference>
<evidence type="ECO:0000256" key="1">
    <source>
        <dbReference type="ARBA" id="ARBA00003544"/>
    </source>
</evidence>
<protein>
    <recommendedName>
        <fullName evidence="10">IS5/IS1182 family transposase</fullName>
    </recommendedName>
</protein>
<sequence>MFKDQNQFTNSMFGSYAYDQIISRHEDHVLVALNKLINWSFVEEEVADCYSELGQKAIHPLKMFKLLIIKKLYDLSDRDTVTNTDCHVIFRYFVGLGLTEDVPHWTELGKFKERIGVESFERLFYRILEEAERLGIKISKQRNADATDVEANVDLKRCAKDKRDDNDKTYIDRNTTDPDAKFGKKESNGKGWYGYKSHTNDDAETELVTAVVTTPANETDESQLIELVDKELSYRGEDAIRKQGGDKGYVGHTEDLNVRNILDYTIPRDNMKKAKAIKDKNKHYLYLKSLRYKVEQKYAEGKKKHGLAKTRFRGRWKVHLDCLLIYLTINLKRIVRLLIPQIA</sequence>
<dbReference type="EMBL" id="PFJI01000231">
    <property type="protein sequence ID" value="PIX69339.1"/>
    <property type="molecule type" value="Genomic_DNA"/>
</dbReference>
<dbReference type="AlphaFoldDB" id="A0A2M7LMQ3"/>
<dbReference type="Pfam" id="PF01609">
    <property type="entry name" value="DDE_Tnp_1"/>
    <property type="match status" value="1"/>
</dbReference>
<dbReference type="NCBIfam" id="NF033581">
    <property type="entry name" value="transpos_IS5_4"/>
    <property type="match status" value="1"/>
</dbReference>
<comment type="caution">
    <text evidence="8">The sequence shown here is derived from an EMBL/GenBank/DDBJ whole genome shotgun (WGS) entry which is preliminary data.</text>
</comment>
<dbReference type="GO" id="GO:0003677">
    <property type="term" value="F:DNA binding"/>
    <property type="evidence" value="ECO:0007669"/>
    <property type="project" value="UniProtKB-KW"/>
</dbReference>
<comment type="function">
    <text evidence="1">Involved in the transposition of the insertion sequence IS5.</text>
</comment>
<evidence type="ECO:0000259" key="6">
    <source>
        <dbReference type="Pfam" id="PF01609"/>
    </source>
</evidence>
<dbReference type="InterPro" id="IPR002559">
    <property type="entry name" value="Transposase_11"/>
</dbReference>